<dbReference type="EMBL" id="KE356561">
    <property type="protein sequence ID" value="ERG94080.1"/>
    <property type="molecule type" value="Genomic_DNA"/>
</dbReference>
<gene>
    <name evidence="2" type="ORF">J07HQW2_00514</name>
</gene>
<dbReference type="eggNOG" id="arCOG00471">
    <property type="taxonomic scope" value="Archaea"/>
</dbReference>
<feature type="compositionally biased region" description="Low complexity" evidence="1">
    <location>
        <begin position="76"/>
        <end position="92"/>
    </location>
</feature>
<dbReference type="HOGENOM" id="CLU_1451395_0_0_2"/>
<proteinExistence type="predicted"/>
<evidence type="ECO:0000313" key="3">
    <source>
        <dbReference type="Proteomes" id="UP000030710"/>
    </source>
</evidence>
<evidence type="ECO:0000256" key="1">
    <source>
        <dbReference type="SAM" id="MobiDB-lite"/>
    </source>
</evidence>
<dbReference type="AlphaFoldDB" id="U1NB35"/>
<reference evidence="2 3" key="1">
    <citation type="journal article" date="2013" name="PLoS ONE">
        <title>Assembly-driven community genomics of a hypersaline microbial ecosystem.</title>
        <authorList>
            <person name="Podell S."/>
            <person name="Ugalde J.A."/>
            <person name="Narasingarao P."/>
            <person name="Banfield J.F."/>
            <person name="Heidelberg K.B."/>
            <person name="Allen E.E."/>
        </authorList>
    </citation>
    <scope>NUCLEOTIDE SEQUENCE [LARGE SCALE GENOMIC DNA]</scope>
    <source>
        <strain evidence="3">J07HQW2</strain>
    </source>
</reference>
<protein>
    <submittedName>
        <fullName evidence="2">Uncharacterized protein</fullName>
    </submittedName>
</protein>
<accession>U1NB35</accession>
<feature type="compositionally biased region" description="Polar residues" evidence="1">
    <location>
        <begin position="93"/>
        <end position="115"/>
    </location>
</feature>
<dbReference type="Proteomes" id="UP000030710">
    <property type="component" value="Unassembled WGS sequence"/>
</dbReference>
<name>U1NB35_9EURY</name>
<sequence length="186" mass="20593">MSLPCVIEHIVSGYCVSIPLTILLDNSGANRVHTANHTSIEVGTFLSQDSIEQDICIDDSEDHSDEPGSPKDKTTAQAELSSASQSEPSRQPTSSQVTNGNSQPEDATVSEQSSQSIEDMLLEFDDQRGLIRERALMDPDYVVEEDRIVGRDEQLQEVTKMLRVALGDNRPPNLFLYGRHPEQESH</sequence>
<feature type="compositionally biased region" description="Basic and acidic residues" evidence="1">
    <location>
        <begin position="65"/>
        <end position="74"/>
    </location>
</feature>
<dbReference type="STRING" id="1238425.J07HQW2_00514"/>
<dbReference type="InterPro" id="IPR027417">
    <property type="entry name" value="P-loop_NTPase"/>
</dbReference>
<dbReference type="Gene3D" id="1.10.8.60">
    <property type="match status" value="1"/>
</dbReference>
<dbReference type="Gene3D" id="3.40.50.300">
    <property type="entry name" value="P-loop containing nucleotide triphosphate hydrolases"/>
    <property type="match status" value="1"/>
</dbReference>
<feature type="region of interest" description="Disordered" evidence="1">
    <location>
        <begin position="58"/>
        <end position="115"/>
    </location>
</feature>
<organism evidence="2 3">
    <name type="scientific">Haloquadratum walsbyi J07HQW2</name>
    <dbReference type="NCBI Taxonomy" id="1238425"/>
    <lineage>
        <taxon>Archaea</taxon>
        <taxon>Methanobacteriati</taxon>
        <taxon>Methanobacteriota</taxon>
        <taxon>Stenosarchaea group</taxon>
        <taxon>Halobacteria</taxon>
        <taxon>Halobacteriales</taxon>
        <taxon>Haloferacaceae</taxon>
        <taxon>Haloquadratum</taxon>
    </lineage>
</organism>
<evidence type="ECO:0000313" key="2">
    <source>
        <dbReference type="EMBL" id="ERG94080.1"/>
    </source>
</evidence>